<dbReference type="SUPFAM" id="SSF54001">
    <property type="entry name" value="Cysteine proteinases"/>
    <property type="match status" value="1"/>
</dbReference>
<dbReference type="InterPro" id="IPR052901">
    <property type="entry name" value="Bact_TGase-like"/>
</dbReference>
<reference evidence="4" key="2">
    <citation type="submission" date="2021-04" db="EMBL/GenBank/DDBJ databases">
        <authorList>
            <person name="Gilroy R."/>
        </authorList>
    </citation>
    <scope>NUCLEOTIDE SEQUENCE</scope>
    <source>
        <strain evidence="4">1282</strain>
    </source>
</reference>
<feature type="transmembrane region" description="Helical" evidence="2">
    <location>
        <begin position="193"/>
        <end position="215"/>
    </location>
</feature>
<organism evidence="4 5">
    <name type="scientific">Candidatus Acutalibacter pullistercoris</name>
    <dbReference type="NCBI Taxonomy" id="2838418"/>
    <lineage>
        <taxon>Bacteria</taxon>
        <taxon>Bacillati</taxon>
        <taxon>Bacillota</taxon>
        <taxon>Clostridia</taxon>
        <taxon>Eubacteriales</taxon>
        <taxon>Acutalibacteraceae</taxon>
        <taxon>Acutalibacter</taxon>
    </lineage>
</organism>
<comment type="caution">
    <text evidence="4">The sequence shown here is derived from an EMBL/GenBank/DDBJ whole genome shotgun (WGS) entry which is preliminary data.</text>
</comment>
<sequence>MAKSPKRPPEGEGSALLGRPRLLLLEPSKGAQYLFYLCLTALGTCGAFSCMLTAFELEPAPLVLCAVGLCCCALWGLGLLGRRWRLGVSLGALLLWGAGLWLCWEWVAQGFTLTANQVLDLYGERLALQLPRLDYPYPGASRHGVTLFFSFLLPPVTWLLSWVWVQGKSALGAFCVTGAFLLSSMAVSIRPAWWALGALLLFWCLLLFTASPLGQRHKLLDERGTFRAAGSAAARPGNLLLLPLLALALAAVYFLFPQETYERPQVVADLRQGLTQGFGLGAGLKGGVASGNRGVDLERLGDRSYTGQTVLRVLYDWEGDWSAAPNAWKDYLKSFVGSVYTGSRWERLSGESLSRLEELTEGFSPQTVPARLEELFPAGGMFGLLPEYELTVENVAGNPRLAFLPYGLSLSPQVLEGRGIELVEDGFGQSVNWLSGTREYQLSSLCSPTPAVYRDRVFTGVFSGDLYTTVQRLYDSYQDSQGLPRENLAEQGEWAYAAAYDELLQALWQGKNNSQDNGDLWQAPQWLLDTFDPDTASFLTQLEAYNAFVYETYTQLPDGLGDFLEEYRRKTGLAALGQQQLAEALVNYFQNNFTYTLTPAQVPEGEDFVQWFLEDSKTGYCVHFATAAVALLRSAGIPARYAEGYAVPADKSGQWVNVPDYNAHAWVEYWSSGAGWIPLEVTPSGPDAPAATYNAQIPANSGTPAPAAPTPTPAPVQTPAPA</sequence>
<evidence type="ECO:0000313" key="4">
    <source>
        <dbReference type="EMBL" id="HIY25715.1"/>
    </source>
</evidence>
<feature type="transmembrane region" description="Helical" evidence="2">
    <location>
        <begin position="33"/>
        <end position="55"/>
    </location>
</feature>
<keyword evidence="2" id="KW-0472">Membrane</keyword>
<dbReference type="Proteomes" id="UP000823915">
    <property type="component" value="Unassembled WGS sequence"/>
</dbReference>
<evidence type="ECO:0000256" key="1">
    <source>
        <dbReference type="SAM" id="MobiDB-lite"/>
    </source>
</evidence>
<name>A0A9D1YBL7_9FIRM</name>
<keyword evidence="2" id="KW-0812">Transmembrane</keyword>
<feature type="region of interest" description="Disordered" evidence="1">
    <location>
        <begin position="688"/>
        <end position="722"/>
    </location>
</feature>
<feature type="domain" description="Transglutaminase-like" evidence="3">
    <location>
        <begin position="613"/>
        <end position="683"/>
    </location>
</feature>
<dbReference type="Gene3D" id="3.10.620.30">
    <property type="match status" value="1"/>
</dbReference>
<evidence type="ECO:0000313" key="5">
    <source>
        <dbReference type="Proteomes" id="UP000823915"/>
    </source>
</evidence>
<dbReference type="InterPro" id="IPR038765">
    <property type="entry name" value="Papain-like_cys_pep_sf"/>
</dbReference>
<dbReference type="PANTHER" id="PTHR42736">
    <property type="entry name" value="PROTEIN-GLUTAMINE GAMMA-GLUTAMYLTRANSFERASE"/>
    <property type="match status" value="1"/>
</dbReference>
<feature type="transmembrane region" description="Helical" evidence="2">
    <location>
        <begin position="236"/>
        <end position="256"/>
    </location>
</feature>
<dbReference type="AlphaFoldDB" id="A0A9D1YBL7"/>
<accession>A0A9D1YBL7</accession>
<proteinExistence type="predicted"/>
<feature type="transmembrane region" description="Helical" evidence="2">
    <location>
        <begin position="87"/>
        <end position="107"/>
    </location>
</feature>
<feature type="compositionally biased region" description="Polar residues" evidence="1">
    <location>
        <begin position="693"/>
        <end position="702"/>
    </location>
</feature>
<dbReference type="Pfam" id="PF01841">
    <property type="entry name" value="Transglut_core"/>
    <property type="match status" value="1"/>
</dbReference>
<feature type="compositionally biased region" description="Pro residues" evidence="1">
    <location>
        <begin position="706"/>
        <end position="722"/>
    </location>
</feature>
<dbReference type="InterPro" id="IPR002931">
    <property type="entry name" value="Transglutaminase-like"/>
</dbReference>
<feature type="transmembrane region" description="Helical" evidence="2">
    <location>
        <begin position="145"/>
        <end position="165"/>
    </location>
</feature>
<evidence type="ECO:0000259" key="3">
    <source>
        <dbReference type="SMART" id="SM00460"/>
    </source>
</evidence>
<feature type="transmembrane region" description="Helical" evidence="2">
    <location>
        <begin position="170"/>
        <end position="187"/>
    </location>
</feature>
<gene>
    <name evidence="4" type="ORF">H9838_00900</name>
</gene>
<feature type="non-terminal residue" evidence="4">
    <location>
        <position position="722"/>
    </location>
</feature>
<keyword evidence="2" id="KW-1133">Transmembrane helix</keyword>
<reference evidence="4" key="1">
    <citation type="journal article" date="2021" name="PeerJ">
        <title>Extensive microbial diversity within the chicken gut microbiome revealed by metagenomics and culture.</title>
        <authorList>
            <person name="Gilroy R."/>
            <person name="Ravi A."/>
            <person name="Getino M."/>
            <person name="Pursley I."/>
            <person name="Horton D.L."/>
            <person name="Alikhan N.F."/>
            <person name="Baker D."/>
            <person name="Gharbi K."/>
            <person name="Hall N."/>
            <person name="Watson M."/>
            <person name="Adriaenssens E.M."/>
            <person name="Foster-Nyarko E."/>
            <person name="Jarju S."/>
            <person name="Secka A."/>
            <person name="Antonio M."/>
            <person name="Oren A."/>
            <person name="Chaudhuri R.R."/>
            <person name="La Ragione R."/>
            <person name="Hildebrand F."/>
            <person name="Pallen M.J."/>
        </authorList>
    </citation>
    <scope>NUCLEOTIDE SEQUENCE</scope>
    <source>
        <strain evidence="4">1282</strain>
    </source>
</reference>
<dbReference type="PANTHER" id="PTHR42736:SF1">
    <property type="entry name" value="PROTEIN-GLUTAMINE GAMMA-GLUTAMYLTRANSFERASE"/>
    <property type="match status" value="1"/>
</dbReference>
<feature type="transmembrane region" description="Helical" evidence="2">
    <location>
        <begin position="61"/>
        <end position="80"/>
    </location>
</feature>
<evidence type="ECO:0000256" key="2">
    <source>
        <dbReference type="SAM" id="Phobius"/>
    </source>
</evidence>
<dbReference type="SMART" id="SM00460">
    <property type="entry name" value="TGc"/>
    <property type="match status" value="1"/>
</dbReference>
<dbReference type="EMBL" id="DXDU01000011">
    <property type="protein sequence ID" value="HIY25715.1"/>
    <property type="molecule type" value="Genomic_DNA"/>
</dbReference>
<protein>
    <submittedName>
        <fullName evidence="4">Transglutaminase-like domain-containing protein</fullName>
    </submittedName>
</protein>